<evidence type="ECO:0000256" key="1">
    <source>
        <dbReference type="ARBA" id="ARBA00004141"/>
    </source>
</evidence>
<feature type="transmembrane region" description="Helical" evidence="8">
    <location>
        <begin position="456"/>
        <end position="476"/>
    </location>
</feature>
<evidence type="ECO:0000313" key="9">
    <source>
        <dbReference type="EMBL" id="ODV95004.1"/>
    </source>
</evidence>
<name>A0A1E4TTF3_PACTA</name>
<comment type="subcellular location">
    <subcellularLocation>
        <location evidence="1">Membrane</location>
        <topology evidence="1">Multi-pass membrane protein</topology>
    </subcellularLocation>
</comment>
<organism evidence="9 10">
    <name type="scientific">Pachysolen tannophilus NRRL Y-2460</name>
    <dbReference type="NCBI Taxonomy" id="669874"/>
    <lineage>
        <taxon>Eukaryota</taxon>
        <taxon>Fungi</taxon>
        <taxon>Dikarya</taxon>
        <taxon>Ascomycota</taxon>
        <taxon>Saccharomycotina</taxon>
        <taxon>Pichiomycetes</taxon>
        <taxon>Pachysolenaceae</taxon>
        <taxon>Pachysolen</taxon>
    </lineage>
</organism>
<feature type="transmembrane region" description="Helical" evidence="8">
    <location>
        <begin position="402"/>
        <end position="422"/>
    </location>
</feature>
<dbReference type="GO" id="GO:0015606">
    <property type="term" value="F:spermidine transmembrane transporter activity"/>
    <property type="evidence" value="ECO:0007669"/>
    <property type="project" value="TreeGrafter"/>
</dbReference>
<keyword evidence="3" id="KW-0813">Transport</keyword>
<feature type="transmembrane region" description="Helical" evidence="8">
    <location>
        <begin position="12"/>
        <end position="35"/>
    </location>
</feature>
<dbReference type="Gene3D" id="1.20.1730.10">
    <property type="entry name" value="Sodium/glucose cotransporter"/>
    <property type="match status" value="1"/>
</dbReference>
<feature type="transmembrane region" description="Helical" evidence="8">
    <location>
        <begin position="255"/>
        <end position="276"/>
    </location>
</feature>
<dbReference type="PROSITE" id="PS50283">
    <property type="entry name" value="NA_SOLUT_SYMP_3"/>
    <property type="match status" value="1"/>
</dbReference>
<dbReference type="STRING" id="669874.A0A1E4TTF3"/>
<dbReference type="OrthoDB" id="6132759at2759"/>
<evidence type="ECO:0000313" key="10">
    <source>
        <dbReference type="Proteomes" id="UP000094236"/>
    </source>
</evidence>
<dbReference type="FunFam" id="1.20.1730.10:FF:000006">
    <property type="entry name" value="Urea active transporter"/>
    <property type="match status" value="1"/>
</dbReference>
<dbReference type="Proteomes" id="UP000094236">
    <property type="component" value="Unassembled WGS sequence"/>
</dbReference>
<feature type="transmembrane region" description="Helical" evidence="8">
    <location>
        <begin position="357"/>
        <end position="381"/>
    </location>
</feature>
<evidence type="ECO:0000256" key="8">
    <source>
        <dbReference type="SAM" id="Phobius"/>
    </source>
</evidence>
<evidence type="ECO:0000256" key="3">
    <source>
        <dbReference type="ARBA" id="ARBA00022448"/>
    </source>
</evidence>
<evidence type="ECO:0000256" key="4">
    <source>
        <dbReference type="ARBA" id="ARBA00022692"/>
    </source>
</evidence>
<dbReference type="GO" id="GO:0005886">
    <property type="term" value="C:plasma membrane"/>
    <property type="evidence" value="ECO:0007669"/>
    <property type="project" value="TreeGrafter"/>
</dbReference>
<dbReference type="NCBIfam" id="TIGR00813">
    <property type="entry name" value="sss"/>
    <property type="match status" value="1"/>
</dbReference>
<evidence type="ECO:0000256" key="5">
    <source>
        <dbReference type="ARBA" id="ARBA00022989"/>
    </source>
</evidence>
<feature type="transmembrane region" description="Helical" evidence="8">
    <location>
        <begin position="288"/>
        <end position="305"/>
    </location>
</feature>
<evidence type="ECO:0008006" key="11">
    <source>
        <dbReference type="Google" id="ProtNLM"/>
    </source>
</evidence>
<dbReference type="PANTHER" id="PTHR46154">
    <property type="match status" value="1"/>
</dbReference>
<reference evidence="10" key="1">
    <citation type="submission" date="2016-05" db="EMBL/GenBank/DDBJ databases">
        <title>Comparative genomics of biotechnologically important yeasts.</title>
        <authorList>
            <consortium name="DOE Joint Genome Institute"/>
            <person name="Riley R."/>
            <person name="Haridas S."/>
            <person name="Wolfe K.H."/>
            <person name="Lopes M.R."/>
            <person name="Hittinger C.T."/>
            <person name="Goker M."/>
            <person name="Salamov A."/>
            <person name="Wisecaver J."/>
            <person name="Long T.M."/>
            <person name="Aerts A.L."/>
            <person name="Barry K."/>
            <person name="Choi C."/>
            <person name="Clum A."/>
            <person name="Coughlan A.Y."/>
            <person name="Deshpande S."/>
            <person name="Douglass A.P."/>
            <person name="Hanson S.J."/>
            <person name="Klenk H.-P."/>
            <person name="Labutti K."/>
            <person name="Lapidus A."/>
            <person name="Lindquist E."/>
            <person name="Lipzen A."/>
            <person name="Meier-Kolthoff J.P."/>
            <person name="Ohm R.A."/>
            <person name="Otillar R.P."/>
            <person name="Pangilinan J."/>
            <person name="Peng Y."/>
            <person name="Rokas A."/>
            <person name="Rosa C.A."/>
            <person name="Scheuner C."/>
            <person name="Sibirny A.A."/>
            <person name="Slot J.C."/>
            <person name="Stielow J.B."/>
            <person name="Sun H."/>
            <person name="Kurtzman C.P."/>
            <person name="Blackwell M."/>
            <person name="Grigoriev I.V."/>
            <person name="Jeffries T.W."/>
        </authorList>
    </citation>
    <scope>NUCLEOTIDE SEQUENCE [LARGE SCALE GENOMIC DNA]</scope>
    <source>
        <strain evidence="10">NRRL Y-2460</strain>
    </source>
</reference>
<comment type="similarity">
    <text evidence="2 7">Belongs to the sodium:solute symporter (SSF) (TC 2.A.21) family.</text>
</comment>
<accession>A0A1E4TTF3</accession>
<gene>
    <name evidence="9" type="ORF">PACTADRAFT_3888</name>
</gene>
<dbReference type="InterPro" id="IPR031155">
    <property type="entry name" value="DUR"/>
</dbReference>
<dbReference type="CDD" id="cd11476">
    <property type="entry name" value="SLC5sbd_DUR3"/>
    <property type="match status" value="1"/>
</dbReference>
<evidence type="ECO:0000256" key="7">
    <source>
        <dbReference type="RuleBase" id="RU362091"/>
    </source>
</evidence>
<evidence type="ECO:0000256" key="2">
    <source>
        <dbReference type="ARBA" id="ARBA00006434"/>
    </source>
</evidence>
<feature type="transmembrane region" description="Helical" evidence="8">
    <location>
        <begin position="428"/>
        <end position="449"/>
    </location>
</feature>
<dbReference type="InterPro" id="IPR001734">
    <property type="entry name" value="Na/solute_symporter"/>
</dbReference>
<feature type="transmembrane region" description="Helical" evidence="8">
    <location>
        <begin position="496"/>
        <end position="517"/>
    </location>
</feature>
<dbReference type="PANTHER" id="PTHR46154:SF4">
    <property type="entry name" value="UREA ACTIVE TRANSPORTER"/>
    <property type="match status" value="1"/>
</dbReference>
<feature type="transmembrane region" description="Helical" evidence="8">
    <location>
        <begin position="55"/>
        <end position="75"/>
    </location>
</feature>
<feature type="transmembrane region" description="Helical" evidence="8">
    <location>
        <begin position="134"/>
        <end position="159"/>
    </location>
</feature>
<dbReference type="Pfam" id="PF00474">
    <property type="entry name" value="SSF"/>
    <property type="match status" value="1"/>
</dbReference>
<protein>
    <recommendedName>
        <fullName evidence="11">Urea active transporter</fullName>
    </recommendedName>
</protein>
<keyword evidence="10" id="KW-1185">Reference proteome</keyword>
<feature type="transmembrane region" description="Helical" evidence="8">
    <location>
        <begin position="165"/>
        <end position="184"/>
    </location>
</feature>
<keyword evidence="5 8" id="KW-1133">Transmembrane helix</keyword>
<keyword evidence="6 8" id="KW-0472">Membrane</keyword>
<dbReference type="EMBL" id="KV454015">
    <property type="protein sequence ID" value="ODV95004.1"/>
    <property type="molecule type" value="Genomic_DNA"/>
</dbReference>
<dbReference type="GO" id="GO:0015489">
    <property type="term" value="F:putrescine transmembrane transporter activity"/>
    <property type="evidence" value="ECO:0007669"/>
    <property type="project" value="TreeGrafter"/>
</dbReference>
<feature type="transmembrane region" description="Helical" evidence="8">
    <location>
        <begin position="622"/>
        <end position="647"/>
    </location>
</feature>
<feature type="transmembrane region" description="Helical" evidence="8">
    <location>
        <begin position="90"/>
        <end position="108"/>
    </location>
</feature>
<feature type="transmembrane region" description="Helical" evidence="8">
    <location>
        <begin position="592"/>
        <end position="610"/>
    </location>
</feature>
<dbReference type="GO" id="GO:0015204">
    <property type="term" value="F:urea transmembrane transporter activity"/>
    <property type="evidence" value="ECO:0007669"/>
    <property type="project" value="InterPro"/>
</dbReference>
<dbReference type="InterPro" id="IPR038377">
    <property type="entry name" value="Na/Glc_symporter_sf"/>
</dbReference>
<keyword evidence="4 8" id="KW-0812">Transmembrane</keyword>
<sequence>MSTSIAALPQGAGYAVVVGLGFVFSLGMIGTTYILRRYQKEIITAEEFSTAGRSVKTGLISAAVVSSWTWAATLLQSSTEAYEHGVSGPFFYASGATVQIVLFAFVAIKAKQLAPEAHTYLEIVKARYGSTAHWVYMFFAIATNILVTVMLLTGGSAVISDLTGMSTPAACFLLPVGVMIYTLFGGIKATFLTDYAHTIAIVIIILTFAFTTYATNETLGSPGAVWELIKKRGEESPVSGNAGGSYLTMQSKSGGIFFVINIAGNFGTVFLDNGYWNKAIASSPASALPGYVLGGLAWFAIPWLTSTTMGLACLALEDQPSFPTYPNRLTSDQVSSGLVLPSAAVALMGKGGAVASLIMVFMACTSALSAEFIAVSSIFSYDIYKGYFNPKITGKKLIMTSHFAVVAFGISMSGFSTGLYYAGVSMGYLYELMGVIISAAVIPSTLTLMSAKQNKAAAILSPILGTAVAIAAWLGSTKSLYGSVSYENTFEDDPMLIGNVVALLSPIIFIPILTIAFKPQNFNWEILKNIKRVDETVEILEAESSNKKVDDNEKMEPVTSTITEYAHGIAEERRAIAMKEEEENLRKASKTAGIICLVLLLCFVILWPMPMYGTGYIFSKKFFTGWVVVGIIWIFFTGFMVCIFPLYEGREGIYTSLRGIYWDLTGQTYKLRAWQNEHPEKLHAVQSQISAEIHRNENIEQIMDPTSSPRIDEKESASTS</sequence>
<feature type="transmembrane region" description="Helical" evidence="8">
    <location>
        <begin position="196"/>
        <end position="214"/>
    </location>
</feature>
<proteinExistence type="inferred from homology"/>
<dbReference type="AlphaFoldDB" id="A0A1E4TTF3"/>
<evidence type="ECO:0000256" key="6">
    <source>
        <dbReference type="ARBA" id="ARBA00023136"/>
    </source>
</evidence>